<sequence>MFLSSTCSLPAGKSSERGRESISVYQSSVS</sequence>
<reference evidence="2" key="2">
    <citation type="journal article" date="2015" name="Fish Shellfish Immunol.">
        <title>Early steps in the European eel (Anguilla anguilla)-Vibrio vulnificus interaction in the gills: Role of the RtxA13 toxin.</title>
        <authorList>
            <person name="Callol A."/>
            <person name="Pajuelo D."/>
            <person name="Ebbesson L."/>
            <person name="Teles M."/>
            <person name="MacKenzie S."/>
            <person name="Amaro C."/>
        </authorList>
    </citation>
    <scope>NUCLEOTIDE SEQUENCE</scope>
</reference>
<evidence type="ECO:0000313" key="2">
    <source>
        <dbReference type="EMBL" id="JAH59027.1"/>
    </source>
</evidence>
<dbReference type="EMBL" id="GBXM01049550">
    <property type="protein sequence ID" value="JAH59027.1"/>
    <property type="molecule type" value="Transcribed_RNA"/>
</dbReference>
<protein>
    <submittedName>
        <fullName evidence="2">Uncharacterized protein</fullName>
    </submittedName>
</protein>
<feature type="region of interest" description="Disordered" evidence="1">
    <location>
        <begin position="1"/>
        <end position="30"/>
    </location>
</feature>
<proteinExistence type="predicted"/>
<evidence type="ECO:0000256" key="1">
    <source>
        <dbReference type="SAM" id="MobiDB-lite"/>
    </source>
</evidence>
<name>A0A0E9TZW7_ANGAN</name>
<reference evidence="2" key="1">
    <citation type="submission" date="2014-11" db="EMBL/GenBank/DDBJ databases">
        <authorList>
            <person name="Amaro Gonzalez C."/>
        </authorList>
    </citation>
    <scope>NUCLEOTIDE SEQUENCE</scope>
</reference>
<accession>A0A0E9TZW7</accession>
<organism evidence="2">
    <name type="scientific">Anguilla anguilla</name>
    <name type="common">European freshwater eel</name>
    <name type="synonym">Muraena anguilla</name>
    <dbReference type="NCBI Taxonomy" id="7936"/>
    <lineage>
        <taxon>Eukaryota</taxon>
        <taxon>Metazoa</taxon>
        <taxon>Chordata</taxon>
        <taxon>Craniata</taxon>
        <taxon>Vertebrata</taxon>
        <taxon>Euteleostomi</taxon>
        <taxon>Actinopterygii</taxon>
        <taxon>Neopterygii</taxon>
        <taxon>Teleostei</taxon>
        <taxon>Anguilliformes</taxon>
        <taxon>Anguillidae</taxon>
        <taxon>Anguilla</taxon>
    </lineage>
</organism>
<dbReference type="AlphaFoldDB" id="A0A0E9TZW7"/>